<dbReference type="InterPro" id="IPR044988">
    <property type="entry name" value="MI25_plants"/>
</dbReference>
<accession>A0A5P9NW06</accession>
<evidence type="ECO:0000256" key="4">
    <source>
        <dbReference type="ARBA" id="ARBA00011648"/>
    </source>
</evidence>
<comment type="function">
    <text evidence="1">This is one of the chains of the nonenzymatic component (CF(0) subunit) of the mitochondrial ATPase complex.</text>
</comment>
<keyword evidence="7" id="KW-0138">CF(0)</keyword>
<dbReference type="PANTHER" id="PTHR37774">
    <property type="entry name" value="ATP SYNTHASE PROTEIN MI25-RELATED"/>
    <property type="match status" value="1"/>
</dbReference>
<evidence type="ECO:0000313" key="15">
    <source>
        <dbReference type="EMBL" id="QFU80132.1"/>
    </source>
</evidence>
<evidence type="ECO:0000256" key="5">
    <source>
        <dbReference type="ARBA" id="ARBA00017388"/>
    </source>
</evidence>
<keyword evidence="9" id="KW-0375">Hydrogen ion transport</keyword>
<dbReference type="GeneID" id="42369833"/>
<evidence type="ECO:0000256" key="13">
    <source>
        <dbReference type="ARBA" id="ARBA00023136"/>
    </source>
</evidence>
<evidence type="ECO:0000256" key="2">
    <source>
        <dbReference type="ARBA" id="ARBA00004304"/>
    </source>
</evidence>
<dbReference type="AlphaFoldDB" id="A0A5P9NW06"/>
<dbReference type="GO" id="GO:0015078">
    <property type="term" value="F:proton transmembrane transporter activity"/>
    <property type="evidence" value="ECO:0007669"/>
    <property type="project" value="InterPro"/>
</dbReference>
<dbReference type="GO" id="GO:0015986">
    <property type="term" value="P:proton motive force-driven ATP synthesis"/>
    <property type="evidence" value="ECO:0007669"/>
    <property type="project" value="InterPro"/>
</dbReference>
<evidence type="ECO:0000256" key="10">
    <source>
        <dbReference type="ARBA" id="ARBA00022989"/>
    </source>
</evidence>
<proteinExistence type="inferred from homology"/>
<dbReference type="GO" id="GO:0031966">
    <property type="term" value="C:mitochondrial membrane"/>
    <property type="evidence" value="ECO:0007669"/>
    <property type="project" value="UniProtKB-SubCell"/>
</dbReference>
<evidence type="ECO:0000256" key="8">
    <source>
        <dbReference type="ARBA" id="ARBA00022692"/>
    </source>
</evidence>
<dbReference type="RefSeq" id="YP_009710027.1">
    <property type="nucleotide sequence ID" value="NC_045180.1"/>
</dbReference>
<reference evidence="15" key="1">
    <citation type="submission" date="2019-10" db="EMBL/GenBank/DDBJ databases">
        <title>Complete mitogenome of the streptophyte green alga Coleochaete scutata (Coleochaetophyceae).</title>
        <authorList>
            <person name="Turmel M."/>
            <person name="Otis C."/>
            <person name="Lemieux C."/>
        </authorList>
    </citation>
    <scope>NUCLEOTIDE SEQUENCE</scope>
</reference>
<comment type="similarity">
    <text evidence="3">Belongs to the ATPase protein MI25 family.</text>
</comment>
<keyword evidence="6" id="KW-0813">Transport</keyword>
<evidence type="ECO:0000256" key="6">
    <source>
        <dbReference type="ARBA" id="ARBA00022448"/>
    </source>
</evidence>
<evidence type="ECO:0000256" key="12">
    <source>
        <dbReference type="ARBA" id="ARBA00023128"/>
    </source>
</evidence>
<dbReference type="EMBL" id="MN613583">
    <property type="protein sequence ID" value="QFU80132.1"/>
    <property type="molecule type" value="Genomic_DNA"/>
</dbReference>
<name>A0A5P9NW06_COLSC</name>
<dbReference type="Pfam" id="PF05405">
    <property type="entry name" value="Mt_ATP-synt_B"/>
    <property type="match status" value="1"/>
</dbReference>
<sequence>MKEMIFFGILALSVLSSKQVLLYNEEIVVALSFLGFVVFIRRTFGETIKATFEARSIAILEELQQSLLISEVKISELMDHHESRSNSLQLSTQMITDSCLQEIRTRCVPLCSPTVQTLLHQQIDEKLKKLVGAQQRCRASLLRFWIINCFHEIVCDEFRSSKLSKRQSKLVKQSISLLKRAQL</sequence>
<dbReference type="PANTHER" id="PTHR37774:SF4">
    <property type="entry name" value="ATP SYNTHASE PROTEIN MI25"/>
    <property type="match status" value="1"/>
</dbReference>
<keyword evidence="10" id="KW-1133">Transmembrane helix</keyword>
<gene>
    <name evidence="15" type="primary">atp4</name>
</gene>
<geneLocation type="mitochondrion" evidence="15"/>
<keyword evidence="14" id="KW-0066">ATP synthesis</keyword>
<comment type="subcellular location">
    <subcellularLocation>
        <location evidence="2">Mitochondrion membrane</location>
        <topology evidence="2">Single-pass membrane protein</topology>
    </subcellularLocation>
</comment>
<keyword evidence="13" id="KW-0472">Membrane</keyword>
<evidence type="ECO:0000256" key="1">
    <source>
        <dbReference type="ARBA" id="ARBA00003096"/>
    </source>
</evidence>
<organism evidence="15">
    <name type="scientific">Coleochaete scutata</name>
    <dbReference type="NCBI Taxonomy" id="3125"/>
    <lineage>
        <taxon>Eukaryota</taxon>
        <taxon>Viridiplantae</taxon>
        <taxon>Streptophyta</taxon>
        <taxon>Coleochaetophyceae</taxon>
        <taxon>Coleochaetales</taxon>
        <taxon>Coleochaetaceae</taxon>
        <taxon>Coleochaete</taxon>
    </lineage>
</organism>
<evidence type="ECO:0000256" key="7">
    <source>
        <dbReference type="ARBA" id="ARBA00022547"/>
    </source>
</evidence>
<dbReference type="GO" id="GO:0045259">
    <property type="term" value="C:proton-transporting ATP synthase complex"/>
    <property type="evidence" value="ECO:0007669"/>
    <property type="project" value="UniProtKB-KW"/>
</dbReference>
<keyword evidence="8" id="KW-0812">Transmembrane</keyword>
<keyword evidence="12 15" id="KW-0496">Mitochondrion</keyword>
<evidence type="ECO:0000256" key="11">
    <source>
        <dbReference type="ARBA" id="ARBA00023065"/>
    </source>
</evidence>
<evidence type="ECO:0000256" key="3">
    <source>
        <dbReference type="ARBA" id="ARBA00009281"/>
    </source>
</evidence>
<evidence type="ECO:0000256" key="14">
    <source>
        <dbReference type="ARBA" id="ARBA00023310"/>
    </source>
</evidence>
<protein>
    <recommendedName>
        <fullName evidence="5">ATP synthase protein MI25</fullName>
    </recommendedName>
</protein>
<dbReference type="InterPro" id="IPR008688">
    <property type="entry name" value="ATP_synth_Bsub_B/MI25"/>
</dbReference>
<keyword evidence="11" id="KW-0406">Ion transport</keyword>
<comment type="subunit">
    <text evidence="4">F-type ATPases have 2 components, CF(1) - the catalytic core - and CF(0) - the membrane proton channel. CF(1) has five subunits: alpha(3), beta(3), gamma(1), delta(1), epsilon(1). CF(0) has three main subunits: a, b and c.</text>
</comment>
<evidence type="ECO:0000256" key="9">
    <source>
        <dbReference type="ARBA" id="ARBA00022781"/>
    </source>
</evidence>